<evidence type="ECO:0000313" key="3">
    <source>
        <dbReference type="EMBL" id="QGQ32917.1"/>
    </source>
</evidence>
<feature type="compositionally biased region" description="Basic and acidic residues" evidence="1">
    <location>
        <begin position="115"/>
        <end position="126"/>
    </location>
</feature>
<accession>A0A650AXK9</accession>
<dbReference type="CDD" id="cd19941">
    <property type="entry name" value="TIL"/>
    <property type="match status" value="1"/>
</dbReference>
<feature type="region of interest" description="Disordered" evidence="1">
    <location>
        <begin position="107"/>
        <end position="126"/>
    </location>
</feature>
<dbReference type="AlphaFoldDB" id="A0A650AXK9"/>
<dbReference type="InterPro" id="IPR036084">
    <property type="entry name" value="Ser_inhib-like_sf"/>
</dbReference>
<feature type="signal peptide" evidence="2">
    <location>
        <begin position="1"/>
        <end position="22"/>
    </location>
</feature>
<sequence length="160" mass="18319">MLSKNYKIIFLAAVFCFSWIEAIPTGDVDEDYLNLNPRNTEAPHDCPQNAYFSEIVPVCEAYCDDPHPTLSNRFGSDGRLCIEGYIRNATSDCIRIEDCPNIEPEYSGELGNNSYDEKDWPEVETPRIDDVTDQLSDEEWKKRLEEIFGTPDETPVEIVE</sequence>
<evidence type="ECO:0000256" key="2">
    <source>
        <dbReference type="SAM" id="SignalP"/>
    </source>
</evidence>
<keyword evidence="2" id="KW-0732">Signal</keyword>
<feature type="chain" id="PRO_5024889471" evidence="2">
    <location>
        <begin position="23"/>
        <end position="160"/>
    </location>
</feature>
<dbReference type="Gene3D" id="2.10.25.10">
    <property type="entry name" value="Laminin"/>
    <property type="match status" value="1"/>
</dbReference>
<name>A0A650AXK9_COTVE</name>
<dbReference type="EMBL" id="MK557889">
    <property type="protein sequence ID" value="QGQ32917.1"/>
    <property type="molecule type" value="mRNA"/>
</dbReference>
<dbReference type="SUPFAM" id="SSF57567">
    <property type="entry name" value="Serine protease inhibitors"/>
    <property type="match status" value="1"/>
</dbReference>
<organism evidence="3">
    <name type="scientific">Cotesia vestalis</name>
    <name type="common">Diamondback moth parasite</name>
    <name type="synonym">Cotesia plutellae</name>
    <dbReference type="NCBI Taxonomy" id="217443"/>
    <lineage>
        <taxon>Eukaryota</taxon>
        <taxon>Metazoa</taxon>
        <taxon>Ecdysozoa</taxon>
        <taxon>Arthropoda</taxon>
        <taxon>Hexapoda</taxon>
        <taxon>Insecta</taxon>
        <taxon>Pterygota</taxon>
        <taxon>Neoptera</taxon>
        <taxon>Endopterygota</taxon>
        <taxon>Hymenoptera</taxon>
        <taxon>Apocrita</taxon>
        <taxon>Ichneumonoidea</taxon>
        <taxon>Braconidae</taxon>
        <taxon>Microgastrinae</taxon>
        <taxon>Cotesia</taxon>
    </lineage>
</organism>
<reference evidence="3" key="1">
    <citation type="journal article" date="2019" name="J. Insect Physiol.">
        <title>A trypsin inhibitor-like protein secreted by Cotesia vestalis teratocytes inhibits hemolymph prophenoloxidase activation of Plutella xylostella.</title>
        <authorList>
            <person name="Gu Q.J."/>
            <person name="Zhou S.M."/>
            <person name="Zhou Y.N."/>
            <person name="Huang J.H."/>
            <person name="Shi M."/>
            <person name="Chen X.X."/>
        </authorList>
    </citation>
    <scope>NUCLEOTIDE SEQUENCE</scope>
</reference>
<proteinExistence type="evidence at transcript level"/>
<reference evidence="3" key="2">
    <citation type="submission" date="2019-02" db="EMBL/GenBank/DDBJ databases">
        <authorList>
            <person name="Gu Q."/>
        </authorList>
    </citation>
    <scope>NUCLEOTIDE SEQUENCE</scope>
</reference>
<evidence type="ECO:0000256" key="1">
    <source>
        <dbReference type="SAM" id="MobiDB-lite"/>
    </source>
</evidence>
<protein>
    <submittedName>
        <fullName evidence="3">Trypsin inhibitor like cysteine-rich domain protein</fullName>
    </submittedName>
</protein>